<evidence type="ECO:0000256" key="1">
    <source>
        <dbReference type="SAM" id="Phobius"/>
    </source>
</evidence>
<protein>
    <submittedName>
        <fullName evidence="2">Unannotated protein</fullName>
    </submittedName>
</protein>
<keyword evidence="1" id="KW-1133">Transmembrane helix</keyword>
<accession>A0A6J6STW1</accession>
<keyword evidence="1" id="KW-0472">Membrane</keyword>
<evidence type="ECO:0000313" key="2">
    <source>
        <dbReference type="EMBL" id="CAB4738135.1"/>
    </source>
</evidence>
<reference evidence="2" key="1">
    <citation type="submission" date="2020-05" db="EMBL/GenBank/DDBJ databases">
        <authorList>
            <person name="Chiriac C."/>
            <person name="Salcher M."/>
            <person name="Ghai R."/>
            <person name="Kavagutti S V."/>
        </authorList>
    </citation>
    <scope>NUCLEOTIDE SEQUENCE</scope>
</reference>
<sequence>MKQKLFSVISGILLLGSIALPASALADEHQGSEGNEPEHSISEAHEGIEGVELFAAGAGVVIAVGLAYVIGRRSGKKQ</sequence>
<organism evidence="2">
    <name type="scientific">freshwater metagenome</name>
    <dbReference type="NCBI Taxonomy" id="449393"/>
    <lineage>
        <taxon>unclassified sequences</taxon>
        <taxon>metagenomes</taxon>
        <taxon>ecological metagenomes</taxon>
    </lineage>
</organism>
<feature type="transmembrane region" description="Helical" evidence="1">
    <location>
        <begin position="50"/>
        <end position="70"/>
    </location>
</feature>
<keyword evidence="1" id="KW-0812">Transmembrane</keyword>
<gene>
    <name evidence="2" type="ORF">UFOPK2782_00753</name>
</gene>
<dbReference type="AlphaFoldDB" id="A0A6J6STW1"/>
<proteinExistence type="predicted"/>
<dbReference type="EMBL" id="CAEZYS010000091">
    <property type="protein sequence ID" value="CAB4738135.1"/>
    <property type="molecule type" value="Genomic_DNA"/>
</dbReference>
<name>A0A6J6STW1_9ZZZZ</name>